<reference evidence="1" key="1">
    <citation type="journal article" date="2019" name="Sci. Rep.">
        <title>Draft genome of Tanacetum cinerariifolium, the natural source of mosquito coil.</title>
        <authorList>
            <person name="Yamashiro T."/>
            <person name="Shiraishi A."/>
            <person name="Satake H."/>
            <person name="Nakayama K."/>
        </authorList>
    </citation>
    <scope>NUCLEOTIDE SEQUENCE</scope>
</reference>
<gene>
    <name evidence="1" type="ORF">Tci_489073</name>
</gene>
<proteinExistence type="predicted"/>
<accession>A0A699I5T9</accession>
<dbReference type="AlphaFoldDB" id="A0A699I5T9"/>
<protein>
    <submittedName>
        <fullName evidence="1">Uncharacterized protein</fullName>
    </submittedName>
</protein>
<organism evidence="1">
    <name type="scientific">Tanacetum cinerariifolium</name>
    <name type="common">Dalmatian daisy</name>
    <name type="synonym">Chrysanthemum cinerariifolium</name>
    <dbReference type="NCBI Taxonomy" id="118510"/>
    <lineage>
        <taxon>Eukaryota</taxon>
        <taxon>Viridiplantae</taxon>
        <taxon>Streptophyta</taxon>
        <taxon>Embryophyta</taxon>
        <taxon>Tracheophyta</taxon>
        <taxon>Spermatophyta</taxon>
        <taxon>Magnoliopsida</taxon>
        <taxon>eudicotyledons</taxon>
        <taxon>Gunneridae</taxon>
        <taxon>Pentapetalae</taxon>
        <taxon>asterids</taxon>
        <taxon>campanulids</taxon>
        <taxon>Asterales</taxon>
        <taxon>Asteraceae</taxon>
        <taxon>Asteroideae</taxon>
        <taxon>Anthemideae</taxon>
        <taxon>Anthemidinae</taxon>
        <taxon>Tanacetum</taxon>
    </lineage>
</organism>
<dbReference type="EMBL" id="BKCJ010248368">
    <property type="protein sequence ID" value="GEZ17100.1"/>
    <property type="molecule type" value="Genomic_DNA"/>
</dbReference>
<evidence type="ECO:0000313" key="1">
    <source>
        <dbReference type="EMBL" id="GEZ17100.1"/>
    </source>
</evidence>
<name>A0A699I5T9_TANCI</name>
<comment type="caution">
    <text evidence="1">The sequence shown here is derived from an EMBL/GenBank/DDBJ whole genome shotgun (WGS) entry which is preliminary data.</text>
</comment>
<sequence>MCDLPWNPDGILEDDEIPFKPLNESTDMDPFPCFSDTFGTPNTSAKVATTSTSDTPTTNGKKVANFRTLIAPASNEADVVISLESILEVKERFEKSVYGFFLSEESMLDNGPWSIRNMPLVLRKWSPSVNVAKEDMKSVPFWVKFYDAPVTALTEDELSVIATKLDDVELKDTLVEAVPKIEGNGYLFYTIRV</sequence>